<reference evidence="10 11" key="1">
    <citation type="submission" date="2019-07" db="EMBL/GenBank/DDBJ databases">
        <title>Genomic Encyclopedia of Archaeal and Bacterial Type Strains, Phase II (KMG-II): from individual species to whole genera.</title>
        <authorList>
            <person name="Goeker M."/>
        </authorList>
    </citation>
    <scope>NUCLEOTIDE SEQUENCE [LARGE SCALE GENOMIC DNA]</scope>
    <source>
        <strain evidence="10 11">ATCC BAA-1854</strain>
    </source>
</reference>
<feature type="domain" description="GH26" evidence="9">
    <location>
        <begin position="31"/>
        <end position="356"/>
    </location>
</feature>
<dbReference type="PANTHER" id="PTHR40079">
    <property type="entry name" value="MANNAN ENDO-1,4-BETA-MANNOSIDASE E-RELATED"/>
    <property type="match status" value="1"/>
</dbReference>
<evidence type="ECO:0000256" key="2">
    <source>
        <dbReference type="ARBA" id="ARBA00022801"/>
    </source>
</evidence>
<evidence type="ECO:0000256" key="4">
    <source>
        <dbReference type="PIRNR" id="PIRNR018168"/>
    </source>
</evidence>
<comment type="caution">
    <text evidence="10">The sequence shown here is derived from an EMBL/GenBank/DDBJ whole genome shotgun (WGS) entry which is preliminary data.</text>
</comment>
<gene>
    <name evidence="10" type="ORF">JN11_01308</name>
</gene>
<dbReference type="OrthoDB" id="9803686at2"/>
<keyword evidence="2 4" id="KW-0378">Hydrolase</keyword>
<evidence type="ECO:0000256" key="8">
    <source>
        <dbReference type="PROSITE-ProRule" id="PRU01100"/>
    </source>
</evidence>
<dbReference type="SUPFAM" id="SSF51445">
    <property type="entry name" value="(Trans)glycosidases"/>
    <property type="match status" value="1"/>
</dbReference>
<dbReference type="GO" id="GO:0005576">
    <property type="term" value="C:extracellular region"/>
    <property type="evidence" value="ECO:0007669"/>
    <property type="project" value="UniProtKB-SubCell"/>
</dbReference>
<dbReference type="InterPro" id="IPR017853">
    <property type="entry name" value="GH"/>
</dbReference>
<dbReference type="EMBL" id="VLLI01000003">
    <property type="protein sequence ID" value="TWJ02336.1"/>
    <property type="molecule type" value="Genomic_DNA"/>
</dbReference>
<evidence type="ECO:0000256" key="7">
    <source>
        <dbReference type="PIRSR" id="PIRSR018168-3"/>
    </source>
</evidence>
<protein>
    <recommendedName>
        <fullName evidence="4">Mannan endo-1,4-beta-mannosidase</fullName>
        <ecNumber evidence="4">3.2.1.78</ecNumber>
    </recommendedName>
</protein>
<dbReference type="RefSeq" id="WP_144910856.1">
    <property type="nucleotide sequence ID" value="NZ_VLLI01000003.1"/>
</dbReference>
<dbReference type="Gene3D" id="3.20.20.80">
    <property type="entry name" value="Glycosidases"/>
    <property type="match status" value="1"/>
</dbReference>
<feature type="active site" description="Proton donor" evidence="5 8">
    <location>
        <position position="186"/>
    </location>
</feature>
<evidence type="ECO:0000256" key="3">
    <source>
        <dbReference type="ARBA" id="ARBA00023295"/>
    </source>
</evidence>
<keyword evidence="4" id="KW-0119">Carbohydrate metabolism</keyword>
<dbReference type="PIRSF" id="PIRSF018168">
    <property type="entry name" value="Mannan-1_4-beta-mannosidase"/>
    <property type="match status" value="1"/>
</dbReference>
<accession>A0A562U969</accession>
<dbReference type="InterPro" id="IPR022790">
    <property type="entry name" value="GH26_dom"/>
</dbReference>
<proteinExistence type="inferred from homology"/>
<keyword evidence="4" id="KW-0732">Signal</keyword>
<dbReference type="InterPro" id="IPR000805">
    <property type="entry name" value="Glyco_hydro_26"/>
</dbReference>
<organism evidence="10 11">
    <name type="scientific">Mucilaginibacter frigoritolerans</name>
    <dbReference type="NCBI Taxonomy" id="652788"/>
    <lineage>
        <taxon>Bacteria</taxon>
        <taxon>Pseudomonadati</taxon>
        <taxon>Bacteroidota</taxon>
        <taxon>Sphingobacteriia</taxon>
        <taxon>Sphingobacteriales</taxon>
        <taxon>Sphingobacteriaceae</taxon>
        <taxon>Mucilaginibacter</taxon>
    </lineage>
</organism>
<comment type="similarity">
    <text evidence="1 4 8">Belongs to the glycosyl hydrolase 26 family.</text>
</comment>
<sequence length="369" mass="42499">MNKLYLTIIALFISFSVHAQLSNPSDSRATKETKALYYSMQRLVDAGVMFGHHDDTGYGVQWKFTDDSSDVKSTTGSYPAVYGWDLAKIEHDSTQDINRIPFELQKKRVQEAYARGGINTFCWHMDNPADGKSAWDTTERTIAAILPGGSAHEVYVQWLDRAANYLKELKGKDGEPIPILFRPFHELTGTWFWWCKNTSSPEEFKALWRFTVDYLRNTKKLHNLLIVYSVADFDTEAQFMERYPGDNYVDFMGFDNYCRNNVAYFQSKLDSRLALLNVIAANHHKPSCLAEVGYNLIPQADWWTKVLLPVLAKNKTSYVLTWRNADTSQYFAPYPGQMSEKDFKDFANSYHTIFQNRLTPLGIYGRPVE</sequence>
<dbReference type="PRINTS" id="PR00739">
    <property type="entry name" value="GLHYDRLASE26"/>
</dbReference>
<dbReference type="PROSITE" id="PS51764">
    <property type="entry name" value="GH26"/>
    <property type="match status" value="1"/>
</dbReference>
<evidence type="ECO:0000256" key="5">
    <source>
        <dbReference type="PIRSR" id="PIRSR018168-1"/>
    </source>
</evidence>
<evidence type="ECO:0000256" key="1">
    <source>
        <dbReference type="ARBA" id="ARBA00007754"/>
    </source>
</evidence>
<dbReference type="Pfam" id="PF02156">
    <property type="entry name" value="Glyco_hydro_26"/>
    <property type="match status" value="1"/>
</dbReference>
<comment type="subcellular location">
    <subcellularLocation>
        <location evidence="4">Secreted</location>
    </subcellularLocation>
</comment>
<evidence type="ECO:0000259" key="9">
    <source>
        <dbReference type="PROSITE" id="PS51764"/>
    </source>
</evidence>
<dbReference type="Proteomes" id="UP000317010">
    <property type="component" value="Unassembled WGS sequence"/>
</dbReference>
<feature type="active site" description="Nucleophile" evidence="5 8">
    <location>
        <position position="291"/>
    </location>
</feature>
<dbReference type="InterPro" id="IPR016714">
    <property type="entry name" value="MANB/E"/>
</dbReference>
<dbReference type="EC" id="3.2.1.78" evidence="4"/>
<feature type="chain" id="PRO_5022279845" description="Mannan endo-1,4-beta-mannosidase" evidence="4">
    <location>
        <begin position="20"/>
        <end position="369"/>
    </location>
</feature>
<feature type="binding site" evidence="6">
    <location>
        <position position="191"/>
    </location>
    <ligand>
        <name>substrate</name>
    </ligand>
</feature>
<dbReference type="AlphaFoldDB" id="A0A562U969"/>
<keyword evidence="3 4" id="KW-0326">Glycosidase</keyword>
<keyword evidence="4" id="KW-0964">Secreted</keyword>
<evidence type="ECO:0000313" key="10">
    <source>
        <dbReference type="EMBL" id="TWJ02336.1"/>
    </source>
</evidence>
<dbReference type="PANTHER" id="PTHR40079:SF4">
    <property type="entry name" value="GH26 DOMAIN-CONTAINING PROTEIN-RELATED"/>
    <property type="match status" value="1"/>
</dbReference>
<feature type="binding site" evidence="6">
    <location>
        <position position="257"/>
    </location>
    <ligand>
        <name>substrate</name>
    </ligand>
</feature>
<comment type="catalytic activity">
    <reaction evidence="4">
        <text>Random hydrolysis of (1-&gt;4)-beta-D-mannosidic linkages in mannans, galactomannans and glucomannans.</text>
        <dbReference type="EC" id="3.2.1.78"/>
    </reaction>
</comment>
<name>A0A562U969_9SPHI</name>
<evidence type="ECO:0000256" key="6">
    <source>
        <dbReference type="PIRSR" id="PIRSR018168-2"/>
    </source>
</evidence>
<dbReference type="GO" id="GO:0006080">
    <property type="term" value="P:substituted mannan metabolic process"/>
    <property type="evidence" value="ECO:0007669"/>
    <property type="project" value="UniProtKB-UniRule"/>
</dbReference>
<feature type="signal peptide" evidence="4">
    <location>
        <begin position="1"/>
        <end position="19"/>
    </location>
</feature>
<feature type="binding site" evidence="6">
    <location>
        <position position="124"/>
    </location>
    <ligand>
        <name>substrate</name>
    </ligand>
</feature>
<evidence type="ECO:0000313" key="11">
    <source>
        <dbReference type="Proteomes" id="UP000317010"/>
    </source>
</evidence>
<dbReference type="GO" id="GO:0016985">
    <property type="term" value="F:mannan endo-1,4-beta-mannosidase activity"/>
    <property type="evidence" value="ECO:0007669"/>
    <property type="project" value="UniProtKB-UniRule"/>
</dbReference>
<keyword evidence="11" id="KW-1185">Reference proteome</keyword>
<feature type="site" description="Plays an important role in maintaining the position of the catalytic nucleophile" evidence="7">
    <location>
        <position position="185"/>
    </location>
</feature>